<keyword evidence="1" id="KW-1133">Transmembrane helix</keyword>
<keyword evidence="1" id="KW-0472">Membrane</keyword>
<evidence type="ECO:0000313" key="2">
    <source>
        <dbReference type="EMBL" id="JAC62021.1"/>
    </source>
</evidence>
<dbReference type="AlphaFoldDB" id="A0A061QUK5"/>
<protein>
    <submittedName>
        <fullName evidence="2">Uncharacterized protein</fullName>
    </submittedName>
</protein>
<gene>
    <name evidence="2" type="ORF">TSPGSL018_24530</name>
</gene>
<keyword evidence="1" id="KW-0812">Transmembrane</keyword>
<name>A0A061QUK5_9CHLO</name>
<feature type="transmembrane region" description="Helical" evidence="1">
    <location>
        <begin position="99"/>
        <end position="120"/>
    </location>
</feature>
<proteinExistence type="predicted"/>
<sequence>MDWNAEVNKRASVSSCNETNVQPLEHDLSRASQAHHNTATHWFADSSSCLVDRADIPDCLSLSVGSRKRAKACKLVVNLRELHLLQRDRFLQRNALAKTGLQLVAVFNVALFAVKVFAAVRLKLQTRPVASILLPALGLSPLRDLLGFLVPALRARPGQLALDCAGHMAGPSLVLCLGVPLARQALTCKVKEEFSRLFALPSFVPGDARELKEAVDRRVQRAHDRLKESLEPIAEQMRADRDHLLACVDADLEALSGKLSAIKADGAAFVEGLRAYLFPTADGGSLEGGCTEQEPRQPAGEEEAQPVCETGDAWLMYELRCTEEMPSPGELLFGHEAPHRPHQIAKPNLPSAVVGVRKKLVSHPLVMSGEGL</sequence>
<accession>A0A061QUK5</accession>
<organism evidence="2">
    <name type="scientific">Tetraselmis sp. GSL018</name>
    <dbReference type="NCBI Taxonomy" id="582737"/>
    <lineage>
        <taxon>Eukaryota</taxon>
        <taxon>Viridiplantae</taxon>
        <taxon>Chlorophyta</taxon>
        <taxon>core chlorophytes</taxon>
        <taxon>Chlorodendrophyceae</taxon>
        <taxon>Chlorodendrales</taxon>
        <taxon>Chlorodendraceae</taxon>
        <taxon>Tetraselmis</taxon>
    </lineage>
</organism>
<dbReference type="EMBL" id="GBEZ01025026">
    <property type="protein sequence ID" value="JAC62021.1"/>
    <property type="molecule type" value="Transcribed_RNA"/>
</dbReference>
<evidence type="ECO:0000256" key="1">
    <source>
        <dbReference type="SAM" id="Phobius"/>
    </source>
</evidence>
<reference evidence="2" key="1">
    <citation type="submission" date="2014-05" db="EMBL/GenBank/DDBJ databases">
        <title>The transcriptome of the halophilic microalga Tetraselmis sp. GSL018 isolated from the Great Salt Lake, Utah.</title>
        <authorList>
            <person name="Jinkerson R.E."/>
            <person name="D'Adamo S."/>
            <person name="Posewitz M.C."/>
        </authorList>
    </citation>
    <scope>NUCLEOTIDE SEQUENCE</scope>
    <source>
        <strain evidence="2">GSL018</strain>
    </source>
</reference>